<dbReference type="NCBIfam" id="TIGR03089">
    <property type="entry name" value="TIGR03089 family protein"/>
    <property type="match status" value="1"/>
</dbReference>
<sequence length="255" mass="26531">MVCLGSLSFSGPDPRPLIDRLEASPRPAVVQYPGAADAEGRIELSGRVLVNWAAKTANLLDVEGLSSGSRMAVDLPAAWKSLAVSLGALWSGAELTLIRSVPDSPDAVPTDAVLTDRPEQWVDHPGVLIAVSSGATDTEFSGDLPAHAVDLSAEVRQQADQFLLPAPDLSPATLPALAQDERPDDGSVTSASAWIVEQSRGTAVAAGGRRLDAALLLTAITAWDTLRPVVLVPAESLSELDETSTQALTDEGLTA</sequence>
<protein>
    <submittedName>
        <fullName evidence="1">TIGR03089 family protein</fullName>
    </submittedName>
</protein>
<name>A0A1I7MPE1_9MICC</name>
<dbReference type="InterPro" id="IPR017523">
    <property type="entry name" value="Rv3268"/>
</dbReference>
<keyword evidence="2" id="KW-1185">Reference proteome</keyword>
<dbReference type="RefSeq" id="WP_091698116.1">
    <property type="nucleotide sequence ID" value="NZ_FPCG01000008.1"/>
</dbReference>
<reference evidence="1 2" key="1">
    <citation type="submission" date="2016-10" db="EMBL/GenBank/DDBJ databases">
        <authorList>
            <person name="de Groot N.N."/>
        </authorList>
    </citation>
    <scope>NUCLEOTIDE SEQUENCE [LARGE SCALE GENOMIC DNA]</scope>
    <source>
        <strain evidence="1 2">CGMCC 1.7054</strain>
    </source>
</reference>
<dbReference type="Proteomes" id="UP000198881">
    <property type="component" value="Unassembled WGS sequence"/>
</dbReference>
<proteinExistence type="predicted"/>
<evidence type="ECO:0000313" key="1">
    <source>
        <dbReference type="EMBL" id="SFV23786.1"/>
    </source>
</evidence>
<dbReference type="OrthoDB" id="3396763at2"/>
<gene>
    <name evidence="1" type="ORF">SAMN04487966_108113</name>
</gene>
<accession>A0A1I7MPE1</accession>
<organism evidence="1 2">
    <name type="scientific">Micrococcus terreus</name>
    <dbReference type="NCBI Taxonomy" id="574650"/>
    <lineage>
        <taxon>Bacteria</taxon>
        <taxon>Bacillati</taxon>
        <taxon>Actinomycetota</taxon>
        <taxon>Actinomycetes</taxon>
        <taxon>Micrococcales</taxon>
        <taxon>Micrococcaceae</taxon>
        <taxon>Micrococcus</taxon>
    </lineage>
</organism>
<evidence type="ECO:0000313" key="2">
    <source>
        <dbReference type="Proteomes" id="UP000198881"/>
    </source>
</evidence>
<dbReference type="AlphaFoldDB" id="A0A1I7MPE1"/>
<dbReference type="EMBL" id="FPCG01000008">
    <property type="protein sequence ID" value="SFV23786.1"/>
    <property type="molecule type" value="Genomic_DNA"/>
</dbReference>
<dbReference type="STRING" id="574650.SAMN04487966_108113"/>